<name>A0A6N2V1Q8_9BACE</name>
<sequence>MSYFKTGFTIVQNLYRLTIVELKDNNCGTNKNQYKKN</sequence>
<gene>
    <name evidence="1" type="ORF">BFLFYP10_01961</name>
</gene>
<accession>A0A6N2V1Q8</accession>
<organism evidence="1">
    <name type="scientific">Bacteroides faecis</name>
    <dbReference type="NCBI Taxonomy" id="674529"/>
    <lineage>
        <taxon>Bacteria</taxon>
        <taxon>Pseudomonadati</taxon>
        <taxon>Bacteroidota</taxon>
        <taxon>Bacteroidia</taxon>
        <taxon>Bacteroidales</taxon>
        <taxon>Bacteroidaceae</taxon>
        <taxon>Bacteroides</taxon>
    </lineage>
</organism>
<proteinExistence type="predicted"/>
<dbReference type="EMBL" id="CACRSZ010000049">
    <property type="protein sequence ID" value="VYT24394.1"/>
    <property type="molecule type" value="Genomic_DNA"/>
</dbReference>
<reference evidence="1" key="1">
    <citation type="submission" date="2019-11" db="EMBL/GenBank/DDBJ databases">
        <authorList>
            <person name="Feng L."/>
        </authorList>
    </citation>
    <scope>NUCLEOTIDE SEQUENCE</scope>
    <source>
        <strain evidence="1">BfaecisLFYP10</strain>
    </source>
</reference>
<dbReference type="AlphaFoldDB" id="A0A6N2V1Q8"/>
<evidence type="ECO:0000313" key="1">
    <source>
        <dbReference type="EMBL" id="VYT24394.1"/>
    </source>
</evidence>
<protein>
    <submittedName>
        <fullName evidence="1">Uncharacterized protein</fullName>
    </submittedName>
</protein>